<feature type="transmembrane region" description="Helical" evidence="1">
    <location>
        <begin position="45"/>
        <end position="70"/>
    </location>
</feature>
<name>A7WPV7_KARVE</name>
<feature type="chain" id="PRO_5010821088" evidence="2">
    <location>
        <begin position="22"/>
        <end position="92"/>
    </location>
</feature>
<dbReference type="AlphaFoldDB" id="A7WPV7"/>
<feature type="signal peptide" evidence="2">
    <location>
        <begin position="1"/>
        <end position="21"/>
    </location>
</feature>
<protein>
    <submittedName>
        <fullName evidence="3">Uncharacterized protein</fullName>
    </submittedName>
</protein>
<sequence length="92" mass="10180">MARCAFLYSALLVAILGIVESQRPAMWKIEKDLNDGKAKLMMTPNVLSGVLFMTLFLLIGLSGLTCLLGVQTPFSFGDEKNPIKPLNMNKQY</sequence>
<evidence type="ECO:0000256" key="1">
    <source>
        <dbReference type="SAM" id="Phobius"/>
    </source>
</evidence>
<organism evidence="3">
    <name type="scientific">Karlodinium veneficum</name>
    <name type="common">Dinoflagellate</name>
    <name type="synonym">Karlodinium micrum</name>
    <dbReference type="NCBI Taxonomy" id="407301"/>
    <lineage>
        <taxon>Eukaryota</taxon>
        <taxon>Sar</taxon>
        <taxon>Alveolata</taxon>
        <taxon>Dinophyceae</taxon>
        <taxon>Gymnodiniales</taxon>
        <taxon>Kareniaceae</taxon>
        <taxon>Karlodinium</taxon>
    </lineage>
</organism>
<dbReference type="EMBL" id="EF134163">
    <property type="protein sequence ID" value="ABV22277.1"/>
    <property type="molecule type" value="mRNA"/>
</dbReference>
<proteinExistence type="evidence at transcript level"/>
<accession>A7WPV7</accession>
<keyword evidence="1" id="KW-0472">Membrane</keyword>
<keyword evidence="1" id="KW-0812">Transmembrane</keyword>
<keyword evidence="1" id="KW-1133">Transmembrane helix</keyword>
<evidence type="ECO:0000256" key="2">
    <source>
        <dbReference type="SAM" id="SignalP"/>
    </source>
</evidence>
<keyword evidence="2" id="KW-0732">Signal</keyword>
<dbReference type="EMBL" id="EF134162">
    <property type="protein sequence ID" value="ABV22276.1"/>
    <property type="molecule type" value="mRNA"/>
</dbReference>
<evidence type="ECO:0000313" key="3">
    <source>
        <dbReference type="EMBL" id="ABV22276.1"/>
    </source>
</evidence>
<reference evidence="3" key="1">
    <citation type="journal article" date="2007" name="Proc. Natl. Acad. Sci. U.S.A.">
        <title>Spliced leader RNA trans-splicing in dinoflagellates.</title>
        <authorList>
            <person name="Zhang H."/>
            <person name="Hou Y."/>
            <person name="Miranda L."/>
            <person name="Campbell D.A."/>
            <person name="Sturm N.R."/>
            <person name="Gaasterland T."/>
            <person name="Lin S."/>
        </authorList>
    </citation>
    <scope>NUCLEOTIDE SEQUENCE</scope>
    <source>
        <strain evidence="3">CCMP1975</strain>
    </source>
</reference>